<name>X1MXI1_9ZZZZ</name>
<dbReference type="EMBL" id="BARV01027322">
    <property type="protein sequence ID" value="GAI35953.1"/>
    <property type="molecule type" value="Genomic_DNA"/>
</dbReference>
<organism evidence="1">
    <name type="scientific">marine sediment metagenome</name>
    <dbReference type="NCBI Taxonomy" id="412755"/>
    <lineage>
        <taxon>unclassified sequences</taxon>
        <taxon>metagenomes</taxon>
        <taxon>ecological metagenomes</taxon>
    </lineage>
</organism>
<proteinExistence type="predicted"/>
<accession>X1MXI1</accession>
<comment type="caution">
    <text evidence="1">The sequence shown here is derived from an EMBL/GenBank/DDBJ whole genome shotgun (WGS) entry which is preliminary data.</text>
</comment>
<dbReference type="AlphaFoldDB" id="X1MXI1"/>
<reference evidence="1" key="1">
    <citation type="journal article" date="2014" name="Front. Microbiol.">
        <title>High frequency of phylogenetically diverse reductive dehalogenase-homologous genes in deep subseafloor sedimentary metagenomes.</title>
        <authorList>
            <person name="Kawai M."/>
            <person name="Futagami T."/>
            <person name="Toyoda A."/>
            <person name="Takaki Y."/>
            <person name="Nishi S."/>
            <person name="Hori S."/>
            <person name="Arai W."/>
            <person name="Tsubouchi T."/>
            <person name="Morono Y."/>
            <person name="Uchiyama I."/>
            <person name="Ito T."/>
            <person name="Fujiyama A."/>
            <person name="Inagaki F."/>
            <person name="Takami H."/>
        </authorList>
    </citation>
    <scope>NUCLEOTIDE SEQUENCE</scope>
    <source>
        <strain evidence="1">Expedition CK06-06</strain>
    </source>
</reference>
<gene>
    <name evidence="1" type="ORF">S06H3_43979</name>
</gene>
<feature type="non-terminal residue" evidence="1">
    <location>
        <position position="181"/>
    </location>
</feature>
<evidence type="ECO:0000313" key="1">
    <source>
        <dbReference type="EMBL" id="GAI35953.1"/>
    </source>
</evidence>
<sequence length="181" mass="19756">MPFGFNFKHALLSDSHTPHHWLEIVIEGNDAEKPAAGIAGRLYWATDTHIFYKDTGAVWVELWRDAGTLLAYDYSNKIHKNIAIDPDTKALLFKGVDGGNGVTDHGALTGLDDDDHAHYYNQARGDARYLRKAGGVMTGLLTLLGAPTSDLHASTKKYVDDHIGGGVTDHGELTGLDDDDR</sequence>
<protein>
    <submittedName>
        <fullName evidence="1">Uncharacterized protein</fullName>
    </submittedName>
</protein>